<reference evidence="2" key="1">
    <citation type="submission" date="2020-11" db="EMBL/GenBank/DDBJ databases">
        <authorList>
            <person name="Tran Van P."/>
        </authorList>
    </citation>
    <scope>NUCLEOTIDE SEQUENCE</scope>
</reference>
<name>A0A7R9JYE7_TIMGE</name>
<proteinExistence type="predicted"/>
<dbReference type="EMBL" id="OE841046">
    <property type="protein sequence ID" value="CAD7593839.1"/>
    <property type="molecule type" value="Genomic_DNA"/>
</dbReference>
<evidence type="ECO:0000256" key="1">
    <source>
        <dbReference type="SAM" id="MobiDB-lite"/>
    </source>
</evidence>
<protein>
    <submittedName>
        <fullName evidence="2">Uncharacterized protein</fullName>
    </submittedName>
</protein>
<accession>A0A7R9JYE7</accession>
<evidence type="ECO:0000313" key="2">
    <source>
        <dbReference type="EMBL" id="CAD7593839.1"/>
    </source>
</evidence>
<sequence>MLLHGFIQVGRMMAATERSFIHKNVVTRVVSTVSPLDGSSFGRSFSLVSCRSEGEGRLPSPVRPELAMKSPHGGEHQGIVVTRPQSLLRCLHSFGTTVHSNGRRGDRPRLAEKPVASISPTPTFKDIGGSDRFTVETKHIFKKNESLRLREMEAIASTRHNEQHGTEASPPRRVKRCIGHNVSRPFRRAVDRSRYAVAATTAVHGILAVLSPAPVGVDPAPPWGRCIRPVVSSYARGAPTRGVGATTGRKPWARERDSRHESAHRPQTRPKNIDLSAWRGSRRPWWVCKPRLTELTKLTMLVLVSA</sequence>
<dbReference type="AlphaFoldDB" id="A0A7R9JYE7"/>
<feature type="compositionally biased region" description="Basic and acidic residues" evidence="1">
    <location>
        <begin position="252"/>
        <end position="264"/>
    </location>
</feature>
<gene>
    <name evidence="2" type="ORF">TGEB3V08_LOCUS5487</name>
</gene>
<feature type="region of interest" description="Disordered" evidence="1">
    <location>
        <begin position="238"/>
        <end position="272"/>
    </location>
</feature>
<organism evidence="2">
    <name type="scientific">Timema genevievae</name>
    <name type="common">Walking stick</name>
    <dbReference type="NCBI Taxonomy" id="629358"/>
    <lineage>
        <taxon>Eukaryota</taxon>
        <taxon>Metazoa</taxon>
        <taxon>Ecdysozoa</taxon>
        <taxon>Arthropoda</taxon>
        <taxon>Hexapoda</taxon>
        <taxon>Insecta</taxon>
        <taxon>Pterygota</taxon>
        <taxon>Neoptera</taxon>
        <taxon>Polyneoptera</taxon>
        <taxon>Phasmatodea</taxon>
        <taxon>Timematodea</taxon>
        <taxon>Timematoidea</taxon>
        <taxon>Timematidae</taxon>
        <taxon>Timema</taxon>
    </lineage>
</organism>